<name>A0A2J0PQ56_9ENTR</name>
<organism evidence="1">
    <name type="scientific">Enterobacter kobei</name>
    <dbReference type="NCBI Taxonomy" id="208224"/>
    <lineage>
        <taxon>Bacteria</taxon>
        <taxon>Pseudomonadati</taxon>
        <taxon>Pseudomonadota</taxon>
        <taxon>Gammaproteobacteria</taxon>
        <taxon>Enterobacterales</taxon>
        <taxon>Enterobacteriaceae</taxon>
        <taxon>Enterobacter</taxon>
        <taxon>Enterobacter cloacae complex</taxon>
    </lineage>
</organism>
<dbReference type="InterPro" id="IPR049911">
    <property type="entry name" value="GamL-like"/>
</dbReference>
<dbReference type="EMBL" id="NEEU01000001">
    <property type="protein sequence ID" value="PJD77079.1"/>
    <property type="molecule type" value="Genomic_DNA"/>
</dbReference>
<protein>
    <recommendedName>
        <fullName evidence="3">Host nuclease inhibitor GamL</fullName>
    </recommendedName>
</protein>
<dbReference type="RefSeq" id="WP_100126763.1">
    <property type="nucleotide sequence ID" value="NZ_JAHWRE010000030.1"/>
</dbReference>
<sequence>MNAYLTYDRIEDRRWVEQQLTDEKEKWIDDRAKELIAMFPAKPLEMSSLFLPQEAQFALIGEKAEVAYNEYITACVYARAEEEWQRQSPCPF</sequence>
<gene>
    <name evidence="1" type="ORF">B9Q37_00010</name>
</gene>
<dbReference type="Proteomes" id="UP000230495">
    <property type="component" value="Unassembled WGS sequence"/>
</dbReference>
<comment type="caution">
    <text evidence="1">The sequence shown here is derived from an EMBL/GenBank/DDBJ whole genome shotgun (WGS) entry which is preliminary data.</text>
</comment>
<evidence type="ECO:0000313" key="2">
    <source>
        <dbReference type="Proteomes" id="UP000230495"/>
    </source>
</evidence>
<dbReference type="NCBIfam" id="NF033500">
    <property type="entry name" value="phi80_GamL"/>
    <property type="match status" value="1"/>
</dbReference>
<evidence type="ECO:0008006" key="3">
    <source>
        <dbReference type="Google" id="ProtNLM"/>
    </source>
</evidence>
<dbReference type="OrthoDB" id="6604987at2"/>
<evidence type="ECO:0000313" key="1">
    <source>
        <dbReference type="EMBL" id="PJD77079.1"/>
    </source>
</evidence>
<accession>A0A2J0PQ56</accession>
<reference evidence="1 2" key="1">
    <citation type="journal article" date="2017" name="J. Antimicrob. Chemother.">
        <title>Characterization of the population structure, drug resistance mechanisms and plasmids of the community-associated Enterobacter cloacae complex in China.</title>
        <authorList>
            <person name="Zhou K."/>
            <person name="Yu W."/>
            <person name="Cao X."/>
            <person name="Shen P."/>
            <person name="Lu H."/>
            <person name="Luo Q."/>
            <person name="Rossen J.W.A."/>
            <person name="Xiao Y."/>
        </authorList>
    </citation>
    <scope>NUCLEOTIDE SEQUENCE [LARGE SCALE GENOMIC DNA]</scope>
    <source>
        <strain evidence="1">ECC1097</strain>
    </source>
</reference>
<dbReference type="AlphaFoldDB" id="A0A2J0PQ56"/>
<proteinExistence type="predicted"/>